<feature type="region of interest" description="Disordered" evidence="3">
    <location>
        <begin position="137"/>
        <end position="166"/>
    </location>
</feature>
<accession>A0A9W6Z0T8</accession>
<organism evidence="5 6">
    <name type="scientific">Ambrosiozyma monospora</name>
    <name type="common">Yeast</name>
    <name type="synonym">Endomycopsis monosporus</name>
    <dbReference type="NCBI Taxonomy" id="43982"/>
    <lineage>
        <taxon>Eukaryota</taxon>
        <taxon>Fungi</taxon>
        <taxon>Dikarya</taxon>
        <taxon>Ascomycota</taxon>
        <taxon>Saccharomycotina</taxon>
        <taxon>Pichiomycetes</taxon>
        <taxon>Pichiales</taxon>
        <taxon>Pichiaceae</taxon>
        <taxon>Ambrosiozyma</taxon>
    </lineage>
</organism>
<keyword evidence="6" id="KW-1185">Reference proteome</keyword>
<keyword evidence="1" id="KW-0489">Methyltransferase</keyword>
<dbReference type="PANTHER" id="PTHR13069">
    <property type="entry name" value="ALKYLATED DNA REPAIR PROTEIN ALKB HOMOLOG 8"/>
    <property type="match status" value="1"/>
</dbReference>
<feature type="compositionally biased region" description="Acidic residues" evidence="3">
    <location>
        <begin position="144"/>
        <end position="158"/>
    </location>
</feature>
<dbReference type="OrthoDB" id="271595at2759"/>
<dbReference type="GO" id="GO:0002098">
    <property type="term" value="P:tRNA wobble uridine modification"/>
    <property type="evidence" value="ECO:0007669"/>
    <property type="project" value="TreeGrafter"/>
</dbReference>
<dbReference type="InterPro" id="IPR051422">
    <property type="entry name" value="AlkB_tRNA_MeTrf/Diox"/>
</dbReference>
<dbReference type="GO" id="GO:0005737">
    <property type="term" value="C:cytoplasm"/>
    <property type="evidence" value="ECO:0007669"/>
    <property type="project" value="TreeGrafter"/>
</dbReference>
<dbReference type="Gene3D" id="3.40.50.150">
    <property type="entry name" value="Vaccinia Virus protein VP39"/>
    <property type="match status" value="1"/>
</dbReference>
<comment type="caution">
    <text evidence="5">The sequence shown here is derived from an EMBL/GenBank/DDBJ whole genome shotgun (WGS) entry which is preliminary data.</text>
</comment>
<evidence type="ECO:0000313" key="5">
    <source>
        <dbReference type="EMBL" id="GMG35493.1"/>
    </source>
</evidence>
<dbReference type="InterPro" id="IPR013216">
    <property type="entry name" value="Methyltransf_11"/>
</dbReference>
<evidence type="ECO:0000256" key="3">
    <source>
        <dbReference type="SAM" id="MobiDB-lite"/>
    </source>
</evidence>
<name>A0A9W6Z0T8_AMBMO</name>
<dbReference type="GO" id="GO:0106335">
    <property type="term" value="F:tRNA (5-carboxymethyluridine(34)-5-O)-methyltransferase activity"/>
    <property type="evidence" value="ECO:0007669"/>
    <property type="project" value="TreeGrafter"/>
</dbReference>
<sequence>MKYYSTGLINQASQLHKKELNNDQFVADGMNLPHADLTFDFAISIAVIHHFATRERRVDAIVEIMRCLKIGGRALIYCWALEQDGSRRGWKKGMEQDVLVPWVLPQQNQQKKKKKKVLVKRKKAFIDGVLVDLGPVDGQADNVNADEEGTEKEEENADDFSTKDNEKKPDVKMRFYHLYKEGELNEDCEKAGGIVLESGYERDNWWIIVKKV</sequence>
<dbReference type="Pfam" id="PF08241">
    <property type="entry name" value="Methyltransf_11"/>
    <property type="match status" value="1"/>
</dbReference>
<dbReference type="GO" id="GO:0030488">
    <property type="term" value="P:tRNA methylation"/>
    <property type="evidence" value="ECO:0007669"/>
    <property type="project" value="TreeGrafter"/>
</dbReference>
<feature type="domain" description="Methyltransferase type 11" evidence="4">
    <location>
        <begin position="7"/>
        <end position="76"/>
    </location>
</feature>
<evidence type="ECO:0000256" key="1">
    <source>
        <dbReference type="ARBA" id="ARBA00022603"/>
    </source>
</evidence>
<dbReference type="PANTHER" id="PTHR13069:SF21">
    <property type="entry name" value="ALKYLATED DNA REPAIR PROTEIN ALKB HOMOLOG 8"/>
    <property type="match status" value="1"/>
</dbReference>
<dbReference type="InterPro" id="IPR029063">
    <property type="entry name" value="SAM-dependent_MTases_sf"/>
</dbReference>
<keyword evidence="2" id="KW-0808">Transferase</keyword>
<dbReference type="AlphaFoldDB" id="A0A9W6Z0T8"/>
<dbReference type="GO" id="GO:0000049">
    <property type="term" value="F:tRNA binding"/>
    <property type="evidence" value="ECO:0007669"/>
    <property type="project" value="TreeGrafter"/>
</dbReference>
<evidence type="ECO:0000256" key="2">
    <source>
        <dbReference type="ARBA" id="ARBA00022679"/>
    </source>
</evidence>
<dbReference type="GO" id="GO:0008757">
    <property type="term" value="F:S-adenosylmethionine-dependent methyltransferase activity"/>
    <property type="evidence" value="ECO:0007669"/>
    <property type="project" value="InterPro"/>
</dbReference>
<gene>
    <name evidence="5" type="ORF">Amon01_000454900</name>
</gene>
<evidence type="ECO:0000313" key="6">
    <source>
        <dbReference type="Proteomes" id="UP001165063"/>
    </source>
</evidence>
<dbReference type="EMBL" id="BSXU01002218">
    <property type="protein sequence ID" value="GMG35493.1"/>
    <property type="molecule type" value="Genomic_DNA"/>
</dbReference>
<proteinExistence type="predicted"/>
<dbReference type="Proteomes" id="UP001165063">
    <property type="component" value="Unassembled WGS sequence"/>
</dbReference>
<dbReference type="GO" id="GO:0005634">
    <property type="term" value="C:nucleus"/>
    <property type="evidence" value="ECO:0007669"/>
    <property type="project" value="TreeGrafter"/>
</dbReference>
<reference evidence="5" key="1">
    <citation type="submission" date="2023-04" db="EMBL/GenBank/DDBJ databases">
        <title>Ambrosiozyma monospora NBRC 1965.</title>
        <authorList>
            <person name="Ichikawa N."/>
            <person name="Sato H."/>
            <person name="Tonouchi N."/>
        </authorList>
    </citation>
    <scope>NUCLEOTIDE SEQUENCE</scope>
    <source>
        <strain evidence="5">NBRC 1965</strain>
    </source>
</reference>
<dbReference type="SUPFAM" id="SSF53335">
    <property type="entry name" value="S-adenosyl-L-methionine-dependent methyltransferases"/>
    <property type="match status" value="1"/>
</dbReference>
<protein>
    <submittedName>
        <fullName evidence="5">Unnamed protein product</fullName>
    </submittedName>
</protein>
<evidence type="ECO:0000259" key="4">
    <source>
        <dbReference type="Pfam" id="PF08241"/>
    </source>
</evidence>